<dbReference type="EMBL" id="VFRP01000020">
    <property type="protein sequence ID" value="TPE48664.1"/>
    <property type="molecule type" value="Genomic_DNA"/>
</dbReference>
<protein>
    <submittedName>
        <fullName evidence="1">Uncharacterized protein</fullName>
    </submittedName>
</protein>
<accession>A0A501WKK9</accession>
<evidence type="ECO:0000313" key="2">
    <source>
        <dbReference type="Proteomes" id="UP000319255"/>
    </source>
</evidence>
<gene>
    <name evidence="1" type="ORF">FJM51_17045</name>
</gene>
<reference evidence="1 2" key="1">
    <citation type="submission" date="2019-06" db="EMBL/GenBank/DDBJ databases">
        <title>A novel bacterium of genus Amaricoccus, isolated from marine sediment.</title>
        <authorList>
            <person name="Huang H."/>
            <person name="Mo K."/>
            <person name="Hu Y."/>
        </authorList>
    </citation>
    <scope>NUCLEOTIDE SEQUENCE [LARGE SCALE GENOMIC DNA]</scope>
    <source>
        <strain evidence="1 2">HB172011</strain>
    </source>
</reference>
<keyword evidence="2" id="KW-1185">Reference proteome</keyword>
<sequence length="128" mass="14830">MYIKLDVLNSIMVKLKMYMKFKEAIKFIEWNKDKAAVAVNKEQMEIFILDVFVDDLESDTSVEDIPVSVSYEQDLGPGAGSEDFYEISECLEEHPHVEALKFFIVDKELADSIRGHEFWYQLEALGLQ</sequence>
<comment type="caution">
    <text evidence="1">The sequence shown here is derived from an EMBL/GenBank/DDBJ whole genome shotgun (WGS) entry which is preliminary data.</text>
</comment>
<organism evidence="1 2">
    <name type="scientific">Amaricoccus solimangrovi</name>
    <dbReference type="NCBI Taxonomy" id="2589815"/>
    <lineage>
        <taxon>Bacteria</taxon>
        <taxon>Pseudomonadati</taxon>
        <taxon>Pseudomonadota</taxon>
        <taxon>Alphaproteobacteria</taxon>
        <taxon>Rhodobacterales</taxon>
        <taxon>Paracoccaceae</taxon>
        <taxon>Amaricoccus</taxon>
    </lineage>
</organism>
<dbReference type="Proteomes" id="UP000319255">
    <property type="component" value="Unassembled WGS sequence"/>
</dbReference>
<name>A0A501WKK9_9RHOB</name>
<dbReference type="OrthoDB" id="852682at2"/>
<dbReference type="AlphaFoldDB" id="A0A501WKK9"/>
<evidence type="ECO:0000313" key="1">
    <source>
        <dbReference type="EMBL" id="TPE48664.1"/>
    </source>
</evidence>
<proteinExistence type="predicted"/>